<gene>
    <name evidence="1" type="primary">39</name>
    <name evidence="1" type="ORF">HHTV2_39</name>
</gene>
<accession>R4T690</accession>
<sequence length="394" mass="43306">MTGIVKNHEVGVTKSAGSNINKREAQVAHARSFGDLIEKAAAAGGLPGDQVPYWDPMGFLSSRGDPINLKDKMFQKWAPVYESFNEYAAEGYSIRDAAEKAITAKAVDRTSYSLPIFFTPDVFITDQEDLPLADMMARTAVQEDTVKVDELTDTGAASQFSEGATAWPENDDTYSNHTYDVVSYGRQNSVTDFVQLAANTLRSTRALTEDQQVRSIRQYEERQLIVGKATNVDATANDANGFDSLSDLATGTITDEAGATITLSKVRDNIRELRRSGASRDDIVHVTDHKTFQDLQEDVQDFTRYDTPSDDFSFGFQALDIDGTMVMESHGSPNTSTERMFTSFDASANYMAMLQDVTMHPLARSSPEETFATDAYGVLVSEAPSRITVRHGLA</sequence>
<dbReference type="KEGG" id="vg:16194334"/>
<organism evidence="1 2">
    <name type="scientific">Haloarcula hispanica tailed virus 2</name>
    <dbReference type="NCBI Taxonomy" id="1273751"/>
    <lineage>
        <taxon>Viruses</taxon>
        <taxon>Duplodnaviria</taxon>
        <taxon>Heunggongvirae</taxon>
        <taxon>Uroviricota</taxon>
        <taxon>Caudoviricetes</taxon>
        <taxon>Saparoviridae</taxon>
        <taxon>Halohivirus</taxon>
        <taxon>Halohivirus suolae</taxon>
        <taxon>Halohivirus HHTV2</taxon>
    </lineage>
</organism>
<dbReference type="EMBL" id="KC292024">
    <property type="protein sequence ID" value="AGM11204.1"/>
    <property type="molecule type" value="Genomic_DNA"/>
</dbReference>
<protein>
    <submittedName>
        <fullName evidence="1">Major capsid protein</fullName>
    </submittedName>
</protein>
<dbReference type="Proteomes" id="UP000203112">
    <property type="component" value="Segment"/>
</dbReference>
<evidence type="ECO:0000313" key="1">
    <source>
        <dbReference type="EMBL" id="AGM11204.1"/>
    </source>
</evidence>
<dbReference type="GeneID" id="16194334"/>
<keyword evidence="2" id="KW-1185">Reference proteome</keyword>
<name>R4T690_9CAUD</name>
<dbReference type="SUPFAM" id="SSF56563">
    <property type="entry name" value="Major capsid protein gp5"/>
    <property type="match status" value="1"/>
</dbReference>
<reference evidence="1 2" key="1">
    <citation type="submission" date="2012-12" db="EMBL/GenBank/DDBJ databases">
        <authorList>
            <person name="Sencilo A."/>
            <person name="Jacobs-Sera D."/>
            <person name="Russell D.A."/>
            <person name="Ko C."/>
            <person name="Atanasova N."/>
            <person name="Osterlund E."/>
            <person name="Oksanen H.M."/>
            <person name="Bamford D.H."/>
            <person name="Hatfull G.F."/>
            <person name="Roine E."/>
            <person name="Hendrix R.W."/>
        </authorList>
    </citation>
    <scope>NUCLEOTIDE SEQUENCE [LARGE SCALE GENOMIC DNA]</scope>
</reference>
<dbReference type="RefSeq" id="YP_008060348.1">
    <property type="nucleotide sequence ID" value="NC_021340.1"/>
</dbReference>
<proteinExistence type="predicted"/>
<evidence type="ECO:0000313" key="2">
    <source>
        <dbReference type="Proteomes" id="UP000203112"/>
    </source>
</evidence>
<dbReference type="OrthoDB" id="21685at10239"/>